<keyword evidence="2 4" id="KW-0479">Metal-binding</keyword>
<dbReference type="InterPro" id="IPR013427">
    <property type="entry name" value="Haem-bd_dom_put"/>
</dbReference>
<dbReference type="InterPro" id="IPR036909">
    <property type="entry name" value="Cyt_c-like_dom_sf"/>
</dbReference>
<dbReference type="EMBL" id="CP029346">
    <property type="protein sequence ID" value="AWL08655.1"/>
    <property type="molecule type" value="Genomic_DNA"/>
</dbReference>
<dbReference type="SUPFAM" id="SSF46626">
    <property type="entry name" value="Cytochrome c"/>
    <property type="match status" value="1"/>
</dbReference>
<dbReference type="OrthoDB" id="9808161at2"/>
<dbReference type="Gene3D" id="2.120.10.30">
    <property type="entry name" value="TolB, C-terminal domain"/>
    <property type="match status" value="1"/>
</dbReference>
<dbReference type="InterPro" id="IPR011041">
    <property type="entry name" value="Quinoprot_gluc/sorb_DH_b-prop"/>
</dbReference>
<dbReference type="SUPFAM" id="SSF50952">
    <property type="entry name" value="Soluble quinoprotein glucose dehydrogenase"/>
    <property type="match status" value="1"/>
</dbReference>
<proteinExistence type="predicted"/>
<organism evidence="6 7">
    <name type="scientific">Aquirufa nivalisilvae</name>
    <dbReference type="NCBI Taxonomy" id="2516557"/>
    <lineage>
        <taxon>Bacteria</taxon>
        <taxon>Pseudomonadati</taxon>
        <taxon>Bacteroidota</taxon>
        <taxon>Cytophagia</taxon>
        <taxon>Cytophagales</taxon>
        <taxon>Flectobacillaceae</taxon>
        <taxon>Aquirufa</taxon>
    </lineage>
</organism>
<dbReference type="InterPro" id="IPR016024">
    <property type="entry name" value="ARM-type_fold"/>
</dbReference>
<evidence type="ECO:0000313" key="7">
    <source>
        <dbReference type="Proteomes" id="UP000245468"/>
    </source>
</evidence>
<dbReference type="InterPro" id="IPR011042">
    <property type="entry name" value="6-blade_b-propeller_TolB-like"/>
</dbReference>
<dbReference type="GO" id="GO:0009055">
    <property type="term" value="F:electron transfer activity"/>
    <property type="evidence" value="ECO:0007669"/>
    <property type="project" value="InterPro"/>
</dbReference>
<dbReference type="EC" id="1.1.5.2" evidence="6"/>
<dbReference type="SUPFAM" id="SSF48371">
    <property type="entry name" value="ARM repeat"/>
    <property type="match status" value="1"/>
</dbReference>
<accession>A0A2S2DTE6</accession>
<dbReference type="InterPro" id="IPR055557">
    <property type="entry name" value="DUF7133"/>
</dbReference>
<reference evidence="7" key="1">
    <citation type="submission" date="2018-05" db="EMBL/GenBank/DDBJ databases">
        <title>Pseudarcicella sp. HME7025 Genome sequencing and assembly.</title>
        <authorList>
            <person name="Kim H."/>
            <person name="Kang H."/>
            <person name="Joh K."/>
        </authorList>
    </citation>
    <scope>NUCLEOTIDE SEQUENCE [LARGE SCALE GENOMIC DNA]</scope>
    <source>
        <strain evidence="7">HME7025</strain>
    </source>
</reference>
<evidence type="ECO:0000256" key="3">
    <source>
        <dbReference type="ARBA" id="ARBA00023004"/>
    </source>
</evidence>
<gene>
    <name evidence="6" type="ORF">HME7025_00784</name>
</gene>
<evidence type="ECO:0000256" key="1">
    <source>
        <dbReference type="ARBA" id="ARBA00022617"/>
    </source>
</evidence>
<sequence>MLKLSLSLIYSFLLFWGYQFLQPPIAENSTKSIVAVDTLSNASAWPTQDIQVSNFASADLAPSPACIAVAATGEVFVGIDQIGSLGKTPGKGYILKLIDSNNDGRVDQQSKFAMVDNPRGIISLGDKLYVLHTVFSPETKKATGMDLVVFEDKNKDGVADGPSSPLIQHISSPKFLQSRGTDHATNGIRMGIDGWIYIAAGDFGFHNATDRSGKKITMLGGGIVRVRPDGTEMEVYTHGTRNIYDVAIDPYMNIFTRDNTNDGAGWNIRFSHHIQSGEYGYPLLFKHFTEEILPALVDVGGGSGTGSLFMDEPTWPAKYNQVPMMADWGNSILYIHRVTPDGASYTQKDETFIKLKQITDLDVDGSGRLYLAAWDGAGYSGNPNKGFVVRAVPKGWTYQAFPQVSQLSNDELAKLLQSNSAVARLNAQQELLTRDQKVTAAIAWKLAADKKAPLYARSAGIFTYAQVANEQGILQLVKLLADKDVKELAIRALADRKTKNKLVPIQPIILALQDASPRVRVSAAIALGRLGKQEAIPALLQVKVPNSFVAPPKDQEGPHATPNSAIIPAHVAVQALVKLNAVNACVKAISGPNSTIALWALRYMHQPTAVNGLIAAYKKSTNITFKKQLLANLARLYKKEADYEGEYWWSTKPNGHGPYYKTVDWESSPIIKDFILAEFQKANEADKAYFVDLNEKNQMEIAELGTTANNLAKDEPKVDLASIRNKKGQIGNASIEDIMLAMAQIKGNPATGRSLFTKQGCVVCHSLKSGETLKGPFMGQIGAIMSREQIAESILKPNASISQGFVTVLITTKDKKEHMGFVTAESPDRIVMRDITGQITSIRTADIRSRKEMETSMMPDGLTNELSYEEFASLITFLSEQKK</sequence>
<evidence type="ECO:0000256" key="2">
    <source>
        <dbReference type="ARBA" id="ARBA00022723"/>
    </source>
</evidence>
<name>A0A2S2DTE6_9BACT</name>
<protein>
    <submittedName>
        <fullName evidence="6">Quinoprotein glucose dehydrogenase (PQQ, quinone)</fullName>
        <ecNumber evidence="6">1.1.5.2</ecNumber>
    </submittedName>
</protein>
<keyword evidence="1 4" id="KW-0349">Heme</keyword>
<dbReference type="PROSITE" id="PS51007">
    <property type="entry name" value="CYTC"/>
    <property type="match status" value="1"/>
</dbReference>
<dbReference type="NCBIfam" id="TIGR02603">
    <property type="entry name" value="CxxCH_TIGR02603"/>
    <property type="match status" value="1"/>
</dbReference>
<dbReference type="Gene3D" id="1.10.760.10">
    <property type="entry name" value="Cytochrome c-like domain"/>
    <property type="match status" value="1"/>
</dbReference>
<dbReference type="InterPro" id="IPR009056">
    <property type="entry name" value="Cyt_c-like_dom"/>
</dbReference>
<dbReference type="Proteomes" id="UP000245468">
    <property type="component" value="Chromosome"/>
</dbReference>
<dbReference type="PANTHER" id="PTHR33546">
    <property type="entry name" value="LARGE, MULTIFUNCTIONAL SECRETED PROTEIN-RELATED"/>
    <property type="match status" value="1"/>
</dbReference>
<dbReference type="Pfam" id="PF13646">
    <property type="entry name" value="HEAT_2"/>
    <property type="match status" value="1"/>
</dbReference>
<evidence type="ECO:0000259" key="5">
    <source>
        <dbReference type="PROSITE" id="PS51007"/>
    </source>
</evidence>
<evidence type="ECO:0000256" key="4">
    <source>
        <dbReference type="PROSITE-ProRule" id="PRU00433"/>
    </source>
</evidence>
<evidence type="ECO:0000313" key="6">
    <source>
        <dbReference type="EMBL" id="AWL08655.1"/>
    </source>
</evidence>
<dbReference type="PANTHER" id="PTHR33546:SF1">
    <property type="entry name" value="LARGE, MULTIFUNCTIONAL SECRETED PROTEIN"/>
    <property type="match status" value="1"/>
</dbReference>
<dbReference type="GO" id="GO:0046872">
    <property type="term" value="F:metal ion binding"/>
    <property type="evidence" value="ECO:0007669"/>
    <property type="project" value="UniProtKB-KW"/>
</dbReference>
<dbReference type="GO" id="GO:0020037">
    <property type="term" value="F:heme binding"/>
    <property type="evidence" value="ECO:0007669"/>
    <property type="project" value="InterPro"/>
</dbReference>
<keyword evidence="6" id="KW-0560">Oxidoreductase</keyword>
<dbReference type="AlphaFoldDB" id="A0A2S2DTE6"/>
<keyword evidence="3 4" id="KW-0408">Iron</keyword>
<dbReference type="KEGG" id="psez:HME7025_00784"/>
<dbReference type="RefSeq" id="WP_109322390.1">
    <property type="nucleotide sequence ID" value="NZ_CP029346.1"/>
</dbReference>
<keyword evidence="7" id="KW-1185">Reference proteome</keyword>
<dbReference type="Gene3D" id="1.25.10.10">
    <property type="entry name" value="Leucine-rich Repeat Variant"/>
    <property type="match status" value="1"/>
</dbReference>
<dbReference type="GO" id="GO:0008876">
    <property type="term" value="F:quinoprotein glucose dehydrogenase activity"/>
    <property type="evidence" value="ECO:0007669"/>
    <property type="project" value="UniProtKB-EC"/>
</dbReference>
<feature type="domain" description="Cytochrome c" evidence="5">
    <location>
        <begin position="747"/>
        <end position="882"/>
    </location>
</feature>
<dbReference type="Pfam" id="PF23500">
    <property type="entry name" value="DUF7133"/>
    <property type="match status" value="1"/>
</dbReference>
<dbReference type="InterPro" id="IPR011989">
    <property type="entry name" value="ARM-like"/>
</dbReference>